<sequence>MMAIRVLLIVFALLLFHFAWPLPWYALAVLGGVIGIIKGYTSDDGIANIFNIKKVSYSLYDRQTRQEAVLALMCSLLTVDFPYWFARVTTGITWRDVGYVGFEVVSTLLFAYVLFRFLCLNLFQPFSESERREQRNG</sequence>
<evidence type="ECO:0000313" key="2">
    <source>
        <dbReference type="EMBL" id="QWB30370.1"/>
    </source>
</evidence>
<gene>
    <name evidence="2" type="ORF">KKI46_01475</name>
</gene>
<name>A0ABX8G9T8_EXIAC</name>
<dbReference type="GeneID" id="88810315"/>
<feature type="transmembrane region" description="Helical" evidence="1">
    <location>
        <begin position="97"/>
        <end position="118"/>
    </location>
</feature>
<protein>
    <submittedName>
        <fullName evidence="2">Uncharacterized protein</fullName>
    </submittedName>
</protein>
<keyword evidence="1" id="KW-0472">Membrane</keyword>
<reference evidence="2 3" key="1">
    <citation type="submission" date="2021-05" db="EMBL/GenBank/DDBJ databases">
        <title>Biocontrol using Exiguobacterium acetylicum SI17 against litchi downy blight caused by Peronophythora litchii.</title>
        <authorList>
            <person name="Zheng L."/>
        </authorList>
    </citation>
    <scope>NUCLEOTIDE SEQUENCE [LARGE SCALE GENOMIC DNA]</scope>
    <source>
        <strain evidence="2 3">SI17</strain>
    </source>
</reference>
<feature type="transmembrane region" description="Helical" evidence="1">
    <location>
        <begin position="68"/>
        <end position="85"/>
    </location>
</feature>
<evidence type="ECO:0000256" key="1">
    <source>
        <dbReference type="SAM" id="Phobius"/>
    </source>
</evidence>
<accession>A0ABX8G9T8</accession>
<keyword evidence="1" id="KW-0812">Transmembrane</keyword>
<proteinExistence type="predicted"/>
<keyword evidence="1" id="KW-1133">Transmembrane helix</keyword>
<dbReference type="Proteomes" id="UP000679498">
    <property type="component" value="Chromosome"/>
</dbReference>
<organism evidence="2 3">
    <name type="scientific">Exiguobacterium acetylicum</name>
    <name type="common">Brevibacterium acetylicum</name>
    <dbReference type="NCBI Taxonomy" id="41170"/>
    <lineage>
        <taxon>Bacteria</taxon>
        <taxon>Bacillati</taxon>
        <taxon>Bacillota</taxon>
        <taxon>Bacilli</taxon>
        <taxon>Bacillales</taxon>
        <taxon>Bacillales Family XII. Incertae Sedis</taxon>
        <taxon>Exiguobacterium</taxon>
    </lineage>
</organism>
<keyword evidence="3" id="KW-1185">Reference proteome</keyword>
<dbReference type="RefSeq" id="WP_156772482.1">
    <property type="nucleotide sequence ID" value="NZ_CP075897.1"/>
</dbReference>
<evidence type="ECO:0000313" key="3">
    <source>
        <dbReference type="Proteomes" id="UP000679498"/>
    </source>
</evidence>
<dbReference type="EMBL" id="CP075897">
    <property type="protein sequence ID" value="QWB30370.1"/>
    <property type="molecule type" value="Genomic_DNA"/>
</dbReference>